<dbReference type="SUPFAM" id="SSF82199">
    <property type="entry name" value="SET domain"/>
    <property type="match status" value="1"/>
</dbReference>
<dbReference type="AlphaFoldDB" id="A0A1H1U8I4"/>
<dbReference type="GO" id="GO:0016740">
    <property type="term" value="F:transferase activity"/>
    <property type="evidence" value="ECO:0007669"/>
    <property type="project" value="UniProtKB-KW"/>
</dbReference>
<accession>A0A1H1U8I4</accession>
<dbReference type="InterPro" id="IPR003616">
    <property type="entry name" value="Post-SET_dom"/>
</dbReference>
<dbReference type="CDD" id="cd08161">
    <property type="entry name" value="SET"/>
    <property type="match status" value="1"/>
</dbReference>
<feature type="domain" description="Post-SET" evidence="3">
    <location>
        <begin position="186"/>
        <end position="202"/>
    </location>
</feature>
<dbReference type="EMBL" id="LT629746">
    <property type="protein sequence ID" value="SDS68671.1"/>
    <property type="molecule type" value="Genomic_DNA"/>
</dbReference>
<sequence length="225" mass="25618">MADAGKSFFRLSYLTVDQLFHLREAWGIPMCCRADRMSADRGRSTQLTRIVMRAHAEQGITPPSSNGIYPFVELPLRLGFPSKDDFGIICNAEGSAIAVTALREFPRISRVCRVSGHLLPYRCRHTRQLAPGIHVYDPRFCGLLSHSCDPNVFLDMSELWLWALKDIKKGDRLTMDFAATEDKLLRQFACRCGCPCCRGWVIGYDESPNANGEQFFQHWRRRSPS</sequence>
<organism evidence="4 5">
    <name type="scientific">Pseudomonas lini</name>
    <dbReference type="NCBI Taxonomy" id="163011"/>
    <lineage>
        <taxon>Bacteria</taxon>
        <taxon>Pseudomonadati</taxon>
        <taxon>Pseudomonadota</taxon>
        <taxon>Gammaproteobacteria</taxon>
        <taxon>Pseudomonadales</taxon>
        <taxon>Pseudomonadaceae</taxon>
        <taxon>Pseudomonas</taxon>
    </lineage>
</organism>
<dbReference type="PROSITE" id="PS50868">
    <property type="entry name" value="POST_SET"/>
    <property type="match status" value="1"/>
</dbReference>
<dbReference type="Gene3D" id="2.170.270.10">
    <property type="entry name" value="SET domain"/>
    <property type="match status" value="1"/>
</dbReference>
<keyword evidence="1" id="KW-0808">Transferase</keyword>
<keyword evidence="2" id="KW-0949">S-adenosyl-L-methionine</keyword>
<evidence type="ECO:0000259" key="3">
    <source>
        <dbReference type="PROSITE" id="PS50868"/>
    </source>
</evidence>
<dbReference type="Pfam" id="PF00856">
    <property type="entry name" value="SET"/>
    <property type="match status" value="1"/>
</dbReference>
<name>A0A1H1U8I4_9PSED</name>
<proteinExistence type="predicted"/>
<evidence type="ECO:0000256" key="2">
    <source>
        <dbReference type="ARBA" id="ARBA00022691"/>
    </source>
</evidence>
<evidence type="ECO:0000313" key="4">
    <source>
        <dbReference type="EMBL" id="SDS68671.1"/>
    </source>
</evidence>
<protein>
    <recommendedName>
        <fullName evidence="3">Post-SET domain-containing protein</fullName>
    </recommendedName>
</protein>
<dbReference type="InterPro" id="IPR046341">
    <property type="entry name" value="SET_dom_sf"/>
</dbReference>
<dbReference type="Proteomes" id="UP000182814">
    <property type="component" value="Chromosome I"/>
</dbReference>
<dbReference type="InterPro" id="IPR001214">
    <property type="entry name" value="SET_dom"/>
</dbReference>
<evidence type="ECO:0000256" key="1">
    <source>
        <dbReference type="ARBA" id="ARBA00022679"/>
    </source>
</evidence>
<gene>
    <name evidence="4" type="ORF">SAMN04490191_2045</name>
</gene>
<keyword evidence="5" id="KW-1185">Reference proteome</keyword>
<evidence type="ECO:0000313" key="5">
    <source>
        <dbReference type="Proteomes" id="UP000182814"/>
    </source>
</evidence>
<reference evidence="5" key="1">
    <citation type="submission" date="2016-10" db="EMBL/GenBank/DDBJ databases">
        <authorList>
            <person name="Varghese N."/>
            <person name="Submissions S."/>
        </authorList>
    </citation>
    <scope>NUCLEOTIDE SEQUENCE [LARGE SCALE GENOMIC DNA]</scope>
    <source>
        <strain evidence="5">BS3782</strain>
    </source>
</reference>